<dbReference type="RefSeq" id="XP_022341614.1">
    <property type="nucleotide sequence ID" value="XM_022485906.1"/>
</dbReference>
<keyword evidence="6" id="KW-1185">Reference proteome</keyword>
<feature type="transmembrane region" description="Helical" evidence="5">
    <location>
        <begin position="185"/>
        <end position="206"/>
    </location>
</feature>
<evidence type="ECO:0000256" key="2">
    <source>
        <dbReference type="ARBA" id="ARBA00022692"/>
    </source>
</evidence>
<comment type="subcellular location">
    <subcellularLocation>
        <location evidence="1">Membrane</location>
        <topology evidence="1">Multi-pass membrane protein</topology>
    </subcellularLocation>
</comment>
<keyword evidence="3 5" id="KW-1133">Transmembrane helix</keyword>
<evidence type="ECO:0000313" key="7">
    <source>
        <dbReference type="RefSeq" id="XP_022341614.1"/>
    </source>
</evidence>
<reference evidence="7" key="2">
    <citation type="submission" date="2025-08" db="UniProtKB">
        <authorList>
            <consortium name="RefSeq"/>
        </authorList>
    </citation>
    <scope>IDENTIFICATION</scope>
    <source>
        <tissue evidence="7">Whole sample</tissue>
    </source>
</reference>
<dbReference type="InterPro" id="IPR005178">
    <property type="entry name" value="Ostalpha/TMEM184C"/>
</dbReference>
<organism evidence="6 7">
    <name type="scientific">Crassostrea virginica</name>
    <name type="common">Eastern oyster</name>
    <dbReference type="NCBI Taxonomy" id="6565"/>
    <lineage>
        <taxon>Eukaryota</taxon>
        <taxon>Metazoa</taxon>
        <taxon>Spiralia</taxon>
        <taxon>Lophotrochozoa</taxon>
        <taxon>Mollusca</taxon>
        <taxon>Bivalvia</taxon>
        <taxon>Autobranchia</taxon>
        <taxon>Pteriomorphia</taxon>
        <taxon>Ostreida</taxon>
        <taxon>Ostreoidea</taxon>
        <taxon>Ostreidae</taxon>
        <taxon>Crassostrea</taxon>
    </lineage>
</organism>
<evidence type="ECO:0000256" key="3">
    <source>
        <dbReference type="ARBA" id="ARBA00022989"/>
    </source>
</evidence>
<dbReference type="KEGG" id="cvn:111135643"/>
<feature type="transmembrane region" description="Helical" evidence="5">
    <location>
        <begin position="150"/>
        <end position="173"/>
    </location>
</feature>
<proteinExistence type="predicted"/>
<dbReference type="GeneID" id="111135643"/>
<dbReference type="AlphaFoldDB" id="A0A8B8ENW1"/>
<reference evidence="6" key="1">
    <citation type="submission" date="2024-06" db="UniProtKB">
        <authorList>
            <consortium name="RefSeq"/>
        </authorList>
    </citation>
    <scope>NUCLEOTIDE SEQUENCE [LARGE SCALE GENOMIC DNA]</scope>
</reference>
<dbReference type="Proteomes" id="UP000694844">
    <property type="component" value="Chromosome 1"/>
</dbReference>
<feature type="transmembrane region" description="Helical" evidence="5">
    <location>
        <begin position="110"/>
        <end position="130"/>
    </location>
</feature>
<sequence>MVPMQGLPPRPEPEIRHLHPNFVSGHITVLSCGLLIPRSSLIVELIASILRASSLWVIVKIVIGYFGEESKLMAETSDLTFTLQSPPCCCCCVCLKGSPLSSGKLRLVKIFCFQYVVNRPLMVFILILLWTDNRYSDTDEMSPSNPGTYFQILSTISLLFAMWGVIALVRAVDSRLSGNRIRAKFLSVQLMTIFSVAQRALLSFLASRDAIGCVGTHGSMVQAYRYHLVLLVLETFLLSLIARYAFRFQEPPLTYEDTTKKPETKYDNTTFKMDETRCIPLIDELISKSVSSTFFLLLNLFSIIDVQ</sequence>
<evidence type="ECO:0000256" key="4">
    <source>
        <dbReference type="ARBA" id="ARBA00023136"/>
    </source>
</evidence>
<evidence type="ECO:0000256" key="1">
    <source>
        <dbReference type="ARBA" id="ARBA00004141"/>
    </source>
</evidence>
<accession>A0A8B8ENW1</accession>
<name>A0A8B8ENW1_CRAVI</name>
<dbReference type="OrthoDB" id="5832279at2759"/>
<dbReference type="GO" id="GO:0016020">
    <property type="term" value="C:membrane"/>
    <property type="evidence" value="ECO:0007669"/>
    <property type="project" value="UniProtKB-SubCell"/>
</dbReference>
<dbReference type="Pfam" id="PF03619">
    <property type="entry name" value="Solute_trans_a"/>
    <property type="match status" value="1"/>
</dbReference>
<dbReference type="SMART" id="SM01417">
    <property type="entry name" value="Solute_trans_a"/>
    <property type="match status" value="1"/>
</dbReference>
<keyword evidence="4 5" id="KW-0472">Membrane</keyword>
<protein>
    <submittedName>
        <fullName evidence="7">Organic solute transporter subunit alpha-like</fullName>
    </submittedName>
</protein>
<feature type="transmembrane region" description="Helical" evidence="5">
    <location>
        <begin position="226"/>
        <end position="246"/>
    </location>
</feature>
<evidence type="ECO:0000256" key="5">
    <source>
        <dbReference type="SAM" id="Phobius"/>
    </source>
</evidence>
<evidence type="ECO:0000313" key="6">
    <source>
        <dbReference type="Proteomes" id="UP000694844"/>
    </source>
</evidence>
<dbReference type="PANTHER" id="PTHR23423">
    <property type="entry name" value="ORGANIC SOLUTE TRANSPORTER-RELATED"/>
    <property type="match status" value="1"/>
</dbReference>
<gene>
    <name evidence="7" type="primary">LOC111135643</name>
</gene>
<keyword evidence="2 5" id="KW-0812">Transmembrane</keyword>